<accession>A0AAV3YWY5</accession>
<sequence length="80" mass="9057">MPRPYKILAMIVWTQRRQCRVDDHYEFPVYQASARPAAAPAAPDWNKTGSLVEPAPPRHTLPFQQERIISGLTSFLPGPD</sequence>
<dbReference type="AlphaFoldDB" id="A0AAV3YWY5"/>
<gene>
    <name evidence="2" type="ORF">PoB_001451100</name>
</gene>
<keyword evidence="3" id="KW-1185">Reference proteome</keyword>
<feature type="region of interest" description="Disordered" evidence="1">
    <location>
        <begin position="38"/>
        <end position="59"/>
    </location>
</feature>
<evidence type="ECO:0000313" key="3">
    <source>
        <dbReference type="Proteomes" id="UP000735302"/>
    </source>
</evidence>
<comment type="caution">
    <text evidence="2">The sequence shown here is derived from an EMBL/GenBank/DDBJ whole genome shotgun (WGS) entry which is preliminary data.</text>
</comment>
<dbReference type="Proteomes" id="UP000735302">
    <property type="component" value="Unassembled WGS sequence"/>
</dbReference>
<dbReference type="EMBL" id="BLXT01001819">
    <property type="protein sequence ID" value="GFN88005.1"/>
    <property type="molecule type" value="Genomic_DNA"/>
</dbReference>
<organism evidence="2 3">
    <name type="scientific">Plakobranchus ocellatus</name>
    <dbReference type="NCBI Taxonomy" id="259542"/>
    <lineage>
        <taxon>Eukaryota</taxon>
        <taxon>Metazoa</taxon>
        <taxon>Spiralia</taxon>
        <taxon>Lophotrochozoa</taxon>
        <taxon>Mollusca</taxon>
        <taxon>Gastropoda</taxon>
        <taxon>Heterobranchia</taxon>
        <taxon>Euthyneura</taxon>
        <taxon>Panpulmonata</taxon>
        <taxon>Sacoglossa</taxon>
        <taxon>Placobranchoidea</taxon>
        <taxon>Plakobranchidae</taxon>
        <taxon>Plakobranchus</taxon>
    </lineage>
</organism>
<evidence type="ECO:0000313" key="2">
    <source>
        <dbReference type="EMBL" id="GFN88005.1"/>
    </source>
</evidence>
<evidence type="ECO:0000256" key="1">
    <source>
        <dbReference type="SAM" id="MobiDB-lite"/>
    </source>
</evidence>
<reference evidence="2 3" key="1">
    <citation type="journal article" date="2021" name="Elife">
        <title>Chloroplast acquisition without the gene transfer in kleptoplastic sea slugs, Plakobranchus ocellatus.</title>
        <authorList>
            <person name="Maeda T."/>
            <person name="Takahashi S."/>
            <person name="Yoshida T."/>
            <person name="Shimamura S."/>
            <person name="Takaki Y."/>
            <person name="Nagai Y."/>
            <person name="Toyoda A."/>
            <person name="Suzuki Y."/>
            <person name="Arimoto A."/>
            <person name="Ishii H."/>
            <person name="Satoh N."/>
            <person name="Nishiyama T."/>
            <person name="Hasebe M."/>
            <person name="Maruyama T."/>
            <person name="Minagawa J."/>
            <person name="Obokata J."/>
            <person name="Shigenobu S."/>
        </authorList>
    </citation>
    <scope>NUCLEOTIDE SEQUENCE [LARGE SCALE GENOMIC DNA]</scope>
</reference>
<name>A0AAV3YWY5_9GAST</name>
<protein>
    <submittedName>
        <fullName evidence="2">Uncharacterized protein</fullName>
    </submittedName>
</protein>
<proteinExistence type="predicted"/>